<keyword evidence="7 16" id="KW-0418">Kinase</keyword>
<keyword evidence="11" id="KW-0325">Glycoprotein</keyword>
<evidence type="ECO:0000256" key="8">
    <source>
        <dbReference type="ARBA" id="ARBA00022840"/>
    </source>
</evidence>
<evidence type="ECO:0000256" key="7">
    <source>
        <dbReference type="ARBA" id="ARBA00022777"/>
    </source>
</evidence>
<evidence type="ECO:0000256" key="1">
    <source>
        <dbReference type="ARBA" id="ARBA00004479"/>
    </source>
</evidence>
<evidence type="ECO:0000256" key="14">
    <source>
        <dbReference type="SAM" id="SignalP"/>
    </source>
</evidence>
<feature type="binding site" evidence="12">
    <location>
        <position position="348"/>
    </location>
    <ligand>
        <name>ATP</name>
        <dbReference type="ChEBI" id="CHEBI:30616"/>
    </ligand>
</feature>
<dbReference type="GO" id="GO:0005524">
    <property type="term" value="F:ATP binding"/>
    <property type="evidence" value="ECO:0007669"/>
    <property type="project" value="UniProtKB-UniRule"/>
</dbReference>
<dbReference type="PANTHER" id="PTHR27009">
    <property type="entry name" value="RUST RESISTANCE KINASE LR10-RELATED"/>
    <property type="match status" value="1"/>
</dbReference>
<gene>
    <name evidence="16" type="ORF">STAS_27084</name>
</gene>
<dbReference type="Pfam" id="PF13947">
    <property type="entry name" value="GUB_WAK_bind"/>
    <property type="match status" value="1"/>
</dbReference>
<evidence type="ECO:0000256" key="6">
    <source>
        <dbReference type="ARBA" id="ARBA00022741"/>
    </source>
</evidence>
<keyword evidence="4 13" id="KW-0812">Transmembrane</keyword>
<evidence type="ECO:0000259" key="15">
    <source>
        <dbReference type="PROSITE" id="PS50011"/>
    </source>
</evidence>
<evidence type="ECO:0000256" key="10">
    <source>
        <dbReference type="ARBA" id="ARBA00023136"/>
    </source>
</evidence>
<dbReference type="InterPro" id="IPR045874">
    <property type="entry name" value="LRK10/LRL21-25-like"/>
</dbReference>
<evidence type="ECO:0000256" key="13">
    <source>
        <dbReference type="SAM" id="Phobius"/>
    </source>
</evidence>
<evidence type="ECO:0000256" key="3">
    <source>
        <dbReference type="ARBA" id="ARBA00022679"/>
    </source>
</evidence>
<comment type="subcellular location">
    <subcellularLocation>
        <location evidence="1">Membrane</location>
        <topology evidence="1">Single-pass type I membrane protein</topology>
    </subcellularLocation>
</comment>
<dbReference type="InterPro" id="IPR017441">
    <property type="entry name" value="Protein_kinase_ATP_BS"/>
</dbReference>
<dbReference type="AlphaFoldDB" id="A0A5A7QXI3"/>
<proteinExistence type="predicted"/>
<dbReference type="Gene3D" id="1.10.510.10">
    <property type="entry name" value="Transferase(Phosphotransferase) domain 1"/>
    <property type="match status" value="1"/>
</dbReference>
<evidence type="ECO:0000256" key="9">
    <source>
        <dbReference type="ARBA" id="ARBA00022989"/>
    </source>
</evidence>
<dbReference type="EMBL" id="BKCP01008848">
    <property type="protein sequence ID" value="GER49819.1"/>
    <property type="molecule type" value="Genomic_DNA"/>
</dbReference>
<dbReference type="Pfam" id="PF00069">
    <property type="entry name" value="Pkinase"/>
    <property type="match status" value="1"/>
</dbReference>
<dbReference type="Proteomes" id="UP000325081">
    <property type="component" value="Unassembled WGS sequence"/>
</dbReference>
<feature type="chain" id="PRO_5022934577" evidence="14">
    <location>
        <begin position="23"/>
        <end position="637"/>
    </location>
</feature>
<evidence type="ECO:0000256" key="5">
    <source>
        <dbReference type="ARBA" id="ARBA00022729"/>
    </source>
</evidence>
<evidence type="ECO:0000256" key="11">
    <source>
        <dbReference type="ARBA" id="ARBA00023180"/>
    </source>
</evidence>
<dbReference type="PROSITE" id="PS50011">
    <property type="entry name" value="PROTEIN_KINASE_DOM"/>
    <property type="match status" value="1"/>
</dbReference>
<keyword evidence="3" id="KW-0808">Transferase</keyword>
<dbReference type="OrthoDB" id="900299at2759"/>
<name>A0A5A7QXI3_STRAF</name>
<dbReference type="SUPFAM" id="SSF56112">
    <property type="entry name" value="Protein kinase-like (PK-like)"/>
    <property type="match status" value="1"/>
</dbReference>
<keyword evidence="9 13" id="KW-1133">Transmembrane helix</keyword>
<feature type="domain" description="Protein kinase" evidence="15">
    <location>
        <begin position="320"/>
        <end position="604"/>
    </location>
</feature>
<accession>A0A5A7QXI3</accession>
<protein>
    <submittedName>
        <fullName evidence="16">Receptor serine/threonine kinase</fullName>
    </submittedName>
</protein>
<dbReference type="GO" id="GO:0030247">
    <property type="term" value="F:polysaccharide binding"/>
    <property type="evidence" value="ECO:0007669"/>
    <property type="project" value="InterPro"/>
</dbReference>
<dbReference type="InterPro" id="IPR008271">
    <property type="entry name" value="Ser/Thr_kinase_AS"/>
</dbReference>
<keyword evidence="5 14" id="KW-0732">Signal</keyword>
<feature type="transmembrane region" description="Helical" evidence="13">
    <location>
        <begin position="259"/>
        <end position="282"/>
    </location>
</feature>
<keyword evidence="16" id="KW-0675">Receptor</keyword>
<reference evidence="17" key="1">
    <citation type="journal article" date="2019" name="Curr. Biol.">
        <title>Genome Sequence of Striga asiatica Provides Insight into the Evolution of Plant Parasitism.</title>
        <authorList>
            <person name="Yoshida S."/>
            <person name="Kim S."/>
            <person name="Wafula E.K."/>
            <person name="Tanskanen J."/>
            <person name="Kim Y.M."/>
            <person name="Honaas L."/>
            <person name="Yang Z."/>
            <person name="Spallek T."/>
            <person name="Conn C.E."/>
            <person name="Ichihashi Y."/>
            <person name="Cheong K."/>
            <person name="Cui S."/>
            <person name="Der J.P."/>
            <person name="Gundlach H."/>
            <person name="Jiao Y."/>
            <person name="Hori C."/>
            <person name="Ishida J.K."/>
            <person name="Kasahara H."/>
            <person name="Kiba T."/>
            <person name="Kim M.S."/>
            <person name="Koo N."/>
            <person name="Laohavisit A."/>
            <person name="Lee Y.H."/>
            <person name="Lumba S."/>
            <person name="McCourt P."/>
            <person name="Mortimer J.C."/>
            <person name="Mutuku J.M."/>
            <person name="Nomura T."/>
            <person name="Sasaki-Sekimoto Y."/>
            <person name="Seto Y."/>
            <person name="Wang Y."/>
            <person name="Wakatake T."/>
            <person name="Sakakibara H."/>
            <person name="Demura T."/>
            <person name="Yamaguchi S."/>
            <person name="Yoneyama K."/>
            <person name="Manabe R.I."/>
            <person name="Nelson D.C."/>
            <person name="Schulman A.H."/>
            <person name="Timko M.P."/>
            <person name="dePamphilis C.W."/>
            <person name="Choi D."/>
            <person name="Shirasu K."/>
        </authorList>
    </citation>
    <scope>NUCLEOTIDE SEQUENCE [LARGE SCALE GENOMIC DNA]</scope>
    <source>
        <strain evidence="17">cv. UVA1</strain>
    </source>
</reference>
<evidence type="ECO:0000256" key="12">
    <source>
        <dbReference type="PROSITE-ProRule" id="PRU10141"/>
    </source>
</evidence>
<dbReference type="InterPro" id="IPR000719">
    <property type="entry name" value="Prot_kinase_dom"/>
</dbReference>
<keyword evidence="10 13" id="KW-0472">Membrane</keyword>
<dbReference type="InterPro" id="IPR025287">
    <property type="entry name" value="WAK_GUB"/>
</dbReference>
<evidence type="ECO:0000313" key="17">
    <source>
        <dbReference type="Proteomes" id="UP000325081"/>
    </source>
</evidence>
<evidence type="ECO:0000256" key="4">
    <source>
        <dbReference type="ARBA" id="ARBA00022692"/>
    </source>
</evidence>
<evidence type="ECO:0000256" key="2">
    <source>
        <dbReference type="ARBA" id="ARBA00022527"/>
    </source>
</evidence>
<sequence>MILFLIFLILFFNLHGPRFASGQDECQPASCHPSGPIIRFPFRLMGRQPAHCGYPGFDLSCNTNSTEIVFQFPVRASARNIILPIAAQATVQEIDYRSQVIRVSVLTGSCLPARIPQVNSTPSPFEMYYRYNQPSYGYTLFNCTGRAEPTYRSGPINCLDHGGYHVFAYQSIYSVTDWPLSMCVKMYNISYISDVIFVGPSEFPADDTQLHWSNPSCGYCEAMGRYCRLRTNGANNETECYEIPREPHEQRRRGLSRNITIAIVLVSIFATAVASSAAFYVLNKKHKERKQQRRIERFLDDYKALRPMRYTYSDIKRITDNFRHKLGQGGYGTVFKGQLSSEIPIAVKLLNHTKANNNKGEDFLNEVATIGKIRHVNVVRLVGYCADGYRRALVYEYLENDSLEKYISSGRALGWEKMLGVAVGIAKGIDYLHQGCNQRILHFDIKPHNILLDHNLNPKVADFGLAKLCSKEQSVVSMTAARGTVGYIAPEVFSRNFGRVSYKSDIYSFGMLLLDMVGGRRSFGGGAHMGSSSSSSEIYFPEWMYEQLEKGEDLAIEIDKEEEERGIVRRLIIVGLWCIQWYPADRPSTKVVIQMLEGESMPIMPPNPFAPSKSSPVSGSSGSLFATAKTSFASAGH</sequence>
<keyword evidence="2" id="KW-0723">Serine/threonine-protein kinase</keyword>
<dbReference type="FunFam" id="3.30.200.20:FF:000178">
    <property type="entry name" value="serine/threonine-protein kinase PBS1-like"/>
    <property type="match status" value="1"/>
</dbReference>
<feature type="signal peptide" evidence="14">
    <location>
        <begin position="1"/>
        <end position="22"/>
    </location>
</feature>
<organism evidence="16 17">
    <name type="scientific">Striga asiatica</name>
    <name type="common">Asiatic witchweed</name>
    <name type="synonym">Buchnera asiatica</name>
    <dbReference type="NCBI Taxonomy" id="4170"/>
    <lineage>
        <taxon>Eukaryota</taxon>
        <taxon>Viridiplantae</taxon>
        <taxon>Streptophyta</taxon>
        <taxon>Embryophyta</taxon>
        <taxon>Tracheophyta</taxon>
        <taxon>Spermatophyta</taxon>
        <taxon>Magnoliopsida</taxon>
        <taxon>eudicotyledons</taxon>
        <taxon>Gunneridae</taxon>
        <taxon>Pentapetalae</taxon>
        <taxon>asterids</taxon>
        <taxon>lamiids</taxon>
        <taxon>Lamiales</taxon>
        <taxon>Orobanchaceae</taxon>
        <taxon>Buchnereae</taxon>
        <taxon>Striga</taxon>
    </lineage>
</organism>
<dbReference type="Gene3D" id="3.30.200.20">
    <property type="entry name" value="Phosphorylase Kinase, domain 1"/>
    <property type="match status" value="1"/>
</dbReference>
<dbReference type="GO" id="GO:0016020">
    <property type="term" value="C:membrane"/>
    <property type="evidence" value="ECO:0007669"/>
    <property type="project" value="UniProtKB-SubCell"/>
</dbReference>
<dbReference type="FunFam" id="1.10.510.10:FF:000590">
    <property type="entry name" value="PR5-like receptor kinase"/>
    <property type="match status" value="1"/>
</dbReference>
<keyword evidence="17" id="KW-1185">Reference proteome</keyword>
<keyword evidence="6 12" id="KW-0547">Nucleotide-binding</keyword>
<dbReference type="GO" id="GO:0004674">
    <property type="term" value="F:protein serine/threonine kinase activity"/>
    <property type="evidence" value="ECO:0007669"/>
    <property type="project" value="UniProtKB-KW"/>
</dbReference>
<dbReference type="PROSITE" id="PS00107">
    <property type="entry name" value="PROTEIN_KINASE_ATP"/>
    <property type="match status" value="1"/>
</dbReference>
<dbReference type="SMART" id="SM00220">
    <property type="entry name" value="S_TKc"/>
    <property type="match status" value="1"/>
</dbReference>
<keyword evidence="8 12" id="KW-0067">ATP-binding</keyword>
<comment type="caution">
    <text evidence="16">The sequence shown here is derived from an EMBL/GenBank/DDBJ whole genome shotgun (WGS) entry which is preliminary data.</text>
</comment>
<dbReference type="PROSITE" id="PS00108">
    <property type="entry name" value="PROTEIN_KINASE_ST"/>
    <property type="match status" value="1"/>
</dbReference>
<dbReference type="InterPro" id="IPR011009">
    <property type="entry name" value="Kinase-like_dom_sf"/>
</dbReference>
<evidence type="ECO:0000313" key="16">
    <source>
        <dbReference type="EMBL" id="GER49819.1"/>
    </source>
</evidence>